<keyword evidence="6" id="KW-0472">Membrane</keyword>
<dbReference type="EMBL" id="JAECZO010000017">
    <property type="protein sequence ID" value="KAK7201579.1"/>
    <property type="molecule type" value="Genomic_DNA"/>
</dbReference>
<proteinExistence type="inferred from homology"/>
<protein>
    <submittedName>
        <fullName evidence="8">Ras-like small GTPase</fullName>
    </submittedName>
</protein>
<evidence type="ECO:0000313" key="9">
    <source>
        <dbReference type="Proteomes" id="UP001430356"/>
    </source>
</evidence>
<evidence type="ECO:0000256" key="1">
    <source>
        <dbReference type="ARBA" id="ARBA00004308"/>
    </source>
</evidence>
<keyword evidence="9" id="KW-1185">Reference proteome</keyword>
<evidence type="ECO:0000256" key="2">
    <source>
        <dbReference type="ARBA" id="ARBA00007756"/>
    </source>
</evidence>
<dbReference type="FunFam" id="3.40.50.300:FF:001086">
    <property type="entry name" value="GTP-binding protein GTR2"/>
    <property type="match status" value="1"/>
</dbReference>
<organism evidence="8 9">
    <name type="scientific">Novymonas esmeraldas</name>
    <dbReference type="NCBI Taxonomy" id="1808958"/>
    <lineage>
        <taxon>Eukaryota</taxon>
        <taxon>Discoba</taxon>
        <taxon>Euglenozoa</taxon>
        <taxon>Kinetoplastea</taxon>
        <taxon>Metakinetoplastina</taxon>
        <taxon>Trypanosomatida</taxon>
        <taxon>Trypanosomatidae</taxon>
        <taxon>Novymonas</taxon>
    </lineage>
</organism>
<dbReference type="Pfam" id="PF04670">
    <property type="entry name" value="Gtr1_RagA"/>
    <property type="match status" value="1"/>
</dbReference>
<keyword evidence="5" id="KW-0342">GTP-binding</keyword>
<reference evidence="8 9" key="1">
    <citation type="journal article" date="2021" name="MBio">
        <title>A New Model Trypanosomatid, Novymonas esmeraldas: Genomic Perception of Its 'Candidatus Pandoraea novymonadis' Endosymbiont.</title>
        <authorList>
            <person name="Zakharova A."/>
            <person name="Saura A."/>
            <person name="Butenko A."/>
            <person name="Podesvova L."/>
            <person name="Warmusova S."/>
            <person name="Kostygov A.Y."/>
            <person name="Nenarokova A."/>
            <person name="Lukes J."/>
            <person name="Opperdoes F.R."/>
            <person name="Yurchenko V."/>
        </authorList>
    </citation>
    <scope>NUCLEOTIDE SEQUENCE [LARGE SCALE GENOMIC DNA]</scope>
    <source>
        <strain evidence="8 9">E262AT.01</strain>
    </source>
</reference>
<dbReference type="CDD" id="cd11385">
    <property type="entry name" value="RagC_like"/>
    <property type="match status" value="1"/>
</dbReference>
<dbReference type="AlphaFoldDB" id="A0AAW0F6C9"/>
<evidence type="ECO:0000256" key="4">
    <source>
        <dbReference type="ARBA" id="ARBA00022801"/>
    </source>
</evidence>
<keyword evidence="4" id="KW-0378">Hydrolase</keyword>
<dbReference type="PANTHER" id="PTHR11259">
    <property type="entry name" value="RAS-RELATED GTP BINDING RAG/GTR YEAST"/>
    <property type="match status" value="1"/>
</dbReference>
<dbReference type="GO" id="GO:1904263">
    <property type="term" value="P:positive regulation of TORC1 signaling"/>
    <property type="evidence" value="ECO:0007669"/>
    <property type="project" value="TreeGrafter"/>
</dbReference>
<dbReference type="GO" id="GO:0003924">
    <property type="term" value="F:GTPase activity"/>
    <property type="evidence" value="ECO:0007669"/>
    <property type="project" value="TreeGrafter"/>
</dbReference>
<evidence type="ECO:0000256" key="6">
    <source>
        <dbReference type="ARBA" id="ARBA00023136"/>
    </source>
</evidence>
<comment type="similarity">
    <text evidence="2">Belongs to the GTR/RAG GTP-binding protein family.</text>
</comment>
<dbReference type="GO" id="GO:0009267">
    <property type="term" value="P:cellular response to starvation"/>
    <property type="evidence" value="ECO:0007669"/>
    <property type="project" value="TreeGrafter"/>
</dbReference>
<evidence type="ECO:0000313" key="8">
    <source>
        <dbReference type="EMBL" id="KAK7201579.1"/>
    </source>
</evidence>
<dbReference type="Gene3D" id="3.30.450.190">
    <property type="match status" value="1"/>
</dbReference>
<comment type="catalytic activity">
    <reaction evidence="7">
        <text>GTP + H2O = GDP + phosphate + H(+)</text>
        <dbReference type="Rhea" id="RHEA:19669"/>
        <dbReference type="ChEBI" id="CHEBI:15377"/>
        <dbReference type="ChEBI" id="CHEBI:15378"/>
        <dbReference type="ChEBI" id="CHEBI:37565"/>
        <dbReference type="ChEBI" id="CHEBI:43474"/>
        <dbReference type="ChEBI" id="CHEBI:58189"/>
    </reaction>
    <physiologicalReaction direction="left-to-right" evidence="7">
        <dbReference type="Rhea" id="RHEA:19670"/>
    </physiologicalReaction>
</comment>
<sequence length="373" mass="41650">MSSDMLALPKVLLMGLRKSGKSSIQKVVFEGMQPHDSATLATTVQPEKSTVHSNDFVNFEVWDFPGQNDPFDPNNASRYDVNQLLENCGAIVYVLDCRELIEDARARLLDTISAAYRYNPELCIEVFIHKVDALSEDHQADLLASLQRRVEEEAKQLLENVHPLRLNFNLTSIYDHSVFQAFSLVVQKLIKSKTPYITELLQMLNSNSNIDLSYLFLSHSKIYVAVDERNRLKSRTYDLCSDAIEVVVKMSRIYARRRDTAASTGAAREREREVLADVAQAHTKGAAYGAGGAAPRSSGAVAPVSAEVSELYRGANAVIQLSNEDCIYVRELPSSLTLVLMMKQTDLENRALIDRNVDIFYTAAFDIFNTSAA</sequence>
<evidence type="ECO:0000256" key="5">
    <source>
        <dbReference type="ARBA" id="ARBA00023134"/>
    </source>
</evidence>
<comment type="subcellular location">
    <subcellularLocation>
        <location evidence="1">Endomembrane system</location>
    </subcellularLocation>
</comment>
<accession>A0AAW0F6C9</accession>
<dbReference type="GO" id="GO:0005525">
    <property type="term" value="F:GTP binding"/>
    <property type="evidence" value="ECO:0007669"/>
    <property type="project" value="UniProtKB-KW"/>
</dbReference>
<dbReference type="Gene3D" id="3.40.50.300">
    <property type="entry name" value="P-loop containing nucleotide triphosphate hydrolases"/>
    <property type="match status" value="1"/>
</dbReference>
<dbReference type="InterPro" id="IPR027417">
    <property type="entry name" value="P-loop_NTPase"/>
</dbReference>
<dbReference type="Proteomes" id="UP001430356">
    <property type="component" value="Unassembled WGS sequence"/>
</dbReference>
<dbReference type="PANTHER" id="PTHR11259:SF2">
    <property type="entry name" value="GH16429P"/>
    <property type="match status" value="1"/>
</dbReference>
<dbReference type="InterPro" id="IPR006762">
    <property type="entry name" value="Gtr1_RagA"/>
</dbReference>
<gene>
    <name evidence="8" type="ORF">NESM_000222300</name>
</gene>
<dbReference type="InterPro" id="IPR039400">
    <property type="entry name" value="RagC/D"/>
</dbReference>
<dbReference type="GO" id="GO:1990131">
    <property type="term" value="C:Gtr1-Gtr2 GTPase complex"/>
    <property type="evidence" value="ECO:0007669"/>
    <property type="project" value="TreeGrafter"/>
</dbReference>
<dbReference type="GO" id="GO:0012505">
    <property type="term" value="C:endomembrane system"/>
    <property type="evidence" value="ECO:0007669"/>
    <property type="project" value="UniProtKB-SubCell"/>
</dbReference>
<dbReference type="GO" id="GO:0005634">
    <property type="term" value="C:nucleus"/>
    <property type="evidence" value="ECO:0007669"/>
    <property type="project" value="TreeGrafter"/>
</dbReference>
<name>A0AAW0F6C9_9TRYP</name>
<dbReference type="SUPFAM" id="SSF52540">
    <property type="entry name" value="P-loop containing nucleoside triphosphate hydrolases"/>
    <property type="match status" value="1"/>
</dbReference>
<evidence type="ECO:0000256" key="3">
    <source>
        <dbReference type="ARBA" id="ARBA00022741"/>
    </source>
</evidence>
<dbReference type="GO" id="GO:0010507">
    <property type="term" value="P:negative regulation of autophagy"/>
    <property type="evidence" value="ECO:0007669"/>
    <property type="project" value="TreeGrafter"/>
</dbReference>
<keyword evidence="3" id="KW-0547">Nucleotide-binding</keyword>
<comment type="caution">
    <text evidence="8">The sequence shown here is derived from an EMBL/GenBank/DDBJ whole genome shotgun (WGS) entry which is preliminary data.</text>
</comment>
<dbReference type="GO" id="GO:0005764">
    <property type="term" value="C:lysosome"/>
    <property type="evidence" value="ECO:0007669"/>
    <property type="project" value="TreeGrafter"/>
</dbReference>
<evidence type="ECO:0000256" key="7">
    <source>
        <dbReference type="ARBA" id="ARBA00049117"/>
    </source>
</evidence>